<dbReference type="Proteomes" id="UP000504638">
    <property type="component" value="Unplaced"/>
</dbReference>
<evidence type="ECO:0000313" key="3">
    <source>
        <dbReference type="Proteomes" id="UP000504638"/>
    </source>
</evidence>
<dbReference type="AlphaFoldDB" id="A0A6G1GHD7"/>
<organism evidence="2">
    <name type="scientific">Eremomyces bilateralis CBS 781.70</name>
    <dbReference type="NCBI Taxonomy" id="1392243"/>
    <lineage>
        <taxon>Eukaryota</taxon>
        <taxon>Fungi</taxon>
        <taxon>Dikarya</taxon>
        <taxon>Ascomycota</taxon>
        <taxon>Pezizomycotina</taxon>
        <taxon>Dothideomycetes</taxon>
        <taxon>Dothideomycetes incertae sedis</taxon>
        <taxon>Eremomycetales</taxon>
        <taxon>Eremomycetaceae</taxon>
        <taxon>Eremomyces</taxon>
    </lineage>
</organism>
<evidence type="ECO:0000313" key="4">
    <source>
        <dbReference type="RefSeq" id="XP_033539055.1"/>
    </source>
</evidence>
<reference evidence="4" key="2">
    <citation type="submission" date="2020-04" db="EMBL/GenBank/DDBJ databases">
        <authorList>
            <consortium name="NCBI Genome Project"/>
        </authorList>
    </citation>
    <scope>NUCLEOTIDE SEQUENCE</scope>
    <source>
        <strain evidence="4">CBS 781.70</strain>
    </source>
</reference>
<accession>A0A6G1GHD7</accession>
<proteinExistence type="predicted"/>
<evidence type="ECO:0000256" key="1">
    <source>
        <dbReference type="SAM" id="MobiDB-lite"/>
    </source>
</evidence>
<dbReference type="RefSeq" id="XP_033539055.1">
    <property type="nucleotide sequence ID" value="XM_033674221.1"/>
</dbReference>
<reference evidence="4" key="3">
    <citation type="submission" date="2025-04" db="UniProtKB">
        <authorList>
            <consortium name="RefSeq"/>
        </authorList>
    </citation>
    <scope>IDENTIFICATION</scope>
    <source>
        <strain evidence="4">CBS 781.70</strain>
    </source>
</reference>
<evidence type="ECO:0000313" key="2">
    <source>
        <dbReference type="EMBL" id="KAF1817424.1"/>
    </source>
</evidence>
<keyword evidence="3" id="KW-1185">Reference proteome</keyword>
<reference evidence="2 4" key="1">
    <citation type="submission" date="2020-01" db="EMBL/GenBank/DDBJ databases">
        <authorList>
            <consortium name="DOE Joint Genome Institute"/>
            <person name="Haridas S."/>
            <person name="Albert R."/>
            <person name="Binder M."/>
            <person name="Bloem J."/>
            <person name="Labutti K."/>
            <person name="Salamov A."/>
            <person name="Andreopoulos B."/>
            <person name="Baker S.E."/>
            <person name="Barry K."/>
            <person name="Bills G."/>
            <person name="Bluhm B.H."/>
            <person name="Cannon C."/>
            <person name="Castanera R."/>
            <person name="Culley D.E."/>
            <person name="Daum C."/>
            <person name="Ezra D."/>
            <person name="Gonzalez J.B."/>
            <person name="Henrissat B."/>
            <person name="Kuo A."/>
            <person name="Liang C."/>
            <person name="Lipzen A."/>
            <person name="Lutzoni F."/>
            <person name="Magnuson J."/>
            <person name="Mondo S."/>
            <person name="Nolan M."/>
            <person name="Ohm R."/>
            <person name="Pangilinan J."/>
            <person name="Park H.-J."/>
            <person name="Ramirez L."/>
            <person name="Alfaro M."/>
            <person name="Sun H."/>
            <person name="Tritt A."/>
            <person name="Yoshinaga Y."/>
            <person name="Zwiers L.-H."/>
            <person name="Turgeon B.G."/>
            <person name="Goodwin S.B."/>
            <person name="Spatafora J.W."/>
            <person name="Crous P.W."/>
            <person name="Grigoriev I.V."/>
        </authorList>
    </citation>
    <scope>NUCLEOTIDE SEQUENCE</scope>
    <source>
        <strain evidence="2 4">CBS 781.70</strain>
    </source>
</reference>
<dbReference type="EMBL" id="ML975149">
    <property type="protein sequence ID" value="KAF1817424.1"/>
    <property type="molecule type" value="Genomic_DNA"/>
</dbReference>
<name>A0A6G1GHD7_9PEZI</name>
<feature type="compositionally biased region" description="Basic and acidic residues" evidence="1">
    <location>
        <begin position="7"/>
        <end position="29"/>
    </location>
</feature>
<dbReference type="GeneID" id="54414791"/>
<protein>
    <submittedName>
        <fullName evidence="2 4">Uncharacterized protein</fullName>
    </submittedName>
</protein>
<gene>
    <name evidence="2 4" type="ORF">P152DRAFT_18667</name>
</gene>
<feature type="region of interest" description="Disordered" evidence="1">
    <location>
        <begin position="1"/>
        <end position="29"/>
    </location>
</feature>
<sequence length="93" mass="10876">MDYPVLVEREANRGRMSRSKERMKGKQREGVAVPFTGRRKERAESKNECSANERLNSEYEHCRRERLETKEVVTFISLTPFQPITGCQPSTRD</sequence>